<protein>
    <recommendedName>
        <fullName evidence="3">Right handed beta helix domain-containing protein</fullName>
    </recommendedName>
</protein>
<dbReference type="EMBL" id="FUKQ01000020">
    <property type="protein sequence ID" value="SJN27516.1"/>
    <property type="molecule type" value="Genomic_DNA"/>
</dbReference>
<keyword evidence="2" id="KW-1185">Reference proteome</keyword>
<dbReference type="AlphaFoldDB" id="A0A1R4J602"/>
<evidence type="ECO:0000313" key="2">
    <source>
        <dbReference type="Proteomes" id="UP000188342"/>
    </source>
</evidence>
<dbReference type="SUPFAM" id="SSF51126">
    <property type="entry name" value="Pectin lyase-like"/>
    <property type="match status" value="1"/>
</dbReference>
<reference evidence="1 2" key="1">
    <citation type="submission" date="2017-02" db="EMBL/GenBank/DDBJ databases">
        <authorList>
            <person name="Peterson S.W."/>
        </authorList>
    </citation>
    <scope>NUCLEOTIDE SEQUENCE [LARGE SCALE GENOMIC DNA]</scope>
    <source>
        <strain evidence="1 2">LSP_Lj1</strain>
    </source>
</reference>
<gene>
    <name evidence="1" type="ORF">FM114_05710</name>
</gene>
<accession>A0A1R4J602</accession>
<dbReference type="Proteomes" id="UP000188342">
    <property type="component" value="Unassembled WGS sequence"/>
</dbReference>
<evidence type="ECO:0000313" key="1">
    <source>
        <dbReference type="EMBL" id="SJN27516.1"/>
    </source>
</evidence>
<sequence>MIDDQEAWETLTLSGITVSGGAGAIRSRRRDANVAGIYMIKDCQFFNYTQCAISNNSTDMPYWQIENNVFRAANSQSTLGVALSGLTDGSAITNNKFLTNRIHLKLDRGGNNTYVRGNDFIQFDQGSSRVSLWVVPSREPNNSGAGLVLESCKFGNENLSSSDRRVLYADEGDGDSFGQRLPSSQTSAGYITGHTLRACLFNGADNNRSAPVTSMTPHVRACHYGPVTLAGTAPTHFLEFPKKQADSPASNVVGPILLDDLDAMPTVSNVPSSTRSMRP</sequence>
<name>A0A1R4J602_9ACTN</name>
<proteinExistence type="predicted"/>
<organism evidence="1 2">
    <name type="scientific">Luteococcus japonicus LSP_Lj1</name>
    <dbReference type="NCBI Taxonomy" id="1255658"/>
    <lineage>
        <taxon>Bacteria</taxon>
        <taxon>Bacillati</taxon>
        <taxon>Actinomycetota</taxon>
        <taxon>Actinomycetes</taxon>
        <taxon>Propionibacteriales</taxon>
        <taxon>Propionibacteriaceae</taxon>
        <taxon>Luteococcus</taxon>
    </lineage>
</organism>
<evidence type="ECO:0008006" key="3">
    <source>
        <dbReference type="Google" id="ProtNLM"/>
    </source>
</evidence>
<dbReference type="InterPro" id="IPR011050">
    <property type="entry name" value="Pectin_lyase_fold/virulence"/>
</dbReference>